<evidence type="ECO:0000313" key="5">
    <source>
        <dbReference type="EMBL" id="RMB58427.1"/>
    </source>
</evidence>
<dbReference type="EC" id="3.5.1.18" evidence="3"/>
<gene>
    <name evidence="5" type="ORF">EAX62_14655</name>
</gene>
<dbReference type="InterPro" id="IPR002933">
    <property type="entry name" value="Peptidase_M20"/>
</dbReference>
<dbReference type="Pfam" id="PF07687">
    <property type="entry name" value="M20_dimer"/>
    <property type="match status" value="1"/>
</dbReference>
<dbReference type="Gene3D" id="3.40.630.10">
    <property type="entry name" value="Zn peptidases"/>
    <property type="match status" value="1"/>
</dbReference>
<keyword evidence="2 5" id="KW-0378">Hydrolase</keyword>
<keyword evidence="1" id="KW-0479">Metal-binding</keyword>
<dbReference type="GO" id="GO:0008777">
    <property type="term" value="F:acetylornithine deacetylase activity"/>
    <property type="evidence" value="ECO:0007669"/>
    <property type="project" value="TreeGrafter"/>
</dbReference>
<dbReference type="InterPro" id="IPR050072">
    <property type="entry name" value="Peptidase_M20A"/>
</dbReference>
<dbReference type="SUPFAM" id="SSF55031">
    <property type="entry name" value="Bacterial exopeptidase dimerisation domain"/>
    <property type="match status" value="1"/>
</dbReference>
<keyword evidence="6" id="KW-1185">Reference proteome</keyword>
<proteinExistence type="predicted"/>
<organism evidence="5 6">
    <name type="scientific">Tessaracoccus antarcticus</name>
    <dbReference type="NCBI Taxonomy" id="2479848"/>
    <lineage>
        <taxon>Bacteria</taxon>
        <taxon>Bacillati</taxon>
        <taxon>Actinomycetota</taxon>
        <taxon>Actinomycetes</taxon>
        <taxon>Propionibacteriales</taxon>
        <taxon>Propionibacteriaceae</taxon>
        <taxon>Tessaracoccus</taxon>
    </lineage>
</organism>
<dbReference type="GO" id="GO:0009089">
    <property type="term" value="P:lysine biosynthetic process via diaminopimelate"/>
    <property type="evidence" value="ECO:0007669"/>
    <property type="project" value="UniProtKB-UniRule"/>
</dbReference>
<dbReference type="InterPro" id="IPR036264">
    <property type="entry name" value="Bact_exopeptidase_dim_dom"/>
</dbReference>
<evidence type="ECO:0000256" key="3">
    <source>
        <dbReference type="NCBIfam" id="TIGR01900"/>
    </source>
</evidence>
<dbReference type="Proteomes" id="UP000275256">
    <property type="component" value="Unassembled WGS sequence"/>
</dbReference>
<evidence type="ECO:0000259" key="4">
    <source>
        <dbReference type="Pfam" id="PF07687"/>
    </source>
</evidence>
<dbReference type="Pfam" id="PF01546">
    <property type="entry name" value="Peptidase_M20"/>
    <property type="match status" value="1"/>
</dbReference>
<name>A0A3M0G2R1_9ACTN</name>
<dbReference type="OrthoDB" id="9809784at2"/>
<evidence type="ECO:0000256" key="2">
    <source>
        <dbReference type="ARBA" id="ARBA00022801"/>
    </source>
</evidence>
<dbReference type="GO" id="GO:0009014">
    <property type="term" value="F:succinyl-diaminopimelate desuccinylase activity"/>
    <property type="evidence" value="ECO:0007669"/>
    <property type="project" value="UniProtKB-UniRule"/>
</dbReference>
<dbReference type="InterPro" id="IPR011650">
    <property type="entry name" value="Peptidase_M20_dimer"/>
</dbReference>
<dbReference type="PANTHER" id="PTHR43808:SF31">
    <property type="entry name" value="N-ACETYL-L-CITRULLINE DEACETYLASE"/>
    <property type="match status" value="1"/>
</dbReference>
<dbReference type="InterPro" id="IPR010174">
    <property type="entry name" value="Succinyl-DAP_deSuclase_DapE"/>
</dbReference>
<dbReference type="GO" id="GO:0006526">
    <property type="term" value="P:L-arginine biosynthetic process"/>
    <property type="evidence" value="ECO:0007669"/>
    <property type="project" value="TreeGrafter"/>
</dbReference>
<accession>A0A3M0G2R1</accession>
<dbReference type="SUPFAM" id="SSF53187">
    <property type="entry name" value="Zn-dependent exopeptidases"/>
    <property type="match status" value="1"/>
</dbReference>
<sequence length="360" mass="38886">MRLDLTTDLVTLLQAITDVESVSGNERQLADMVEEALSAHDHLEVRRDGDCVIALTHFGRQQRVVIAGHLDTVPIANNLPSSLEETPEGLHVVGRGTCDMKGGVAVQLKLAAELTDATRDITWLFYDHEEVGAELNGLKRLADNSPELLEADFAVLMEPTDATIEGGCQGTCRIRITVPGRAAHSARSWLGVNAIHGLSDVLDRLNAYEARDVDVEGLTYREGLNAVLVSGGVAGNVIPPSCDIDINYRFAPDKEPQDAIAELARVFDGYGFEVTDMSPGARPGLDQEIAQDFVASVGATPRPKYGWTDVARFSALGIPAVNYGPADPSLAHTDNEYCPADQLDTCADGLRRWLTIEQEA</sequence>
<evidence type="ECO:0000256" key="1">
    <source>
        <dbReference type="ARBA" id="ARBA00022723"/>
    </source>
</evidence>
<dbReference type="NCBIfam" id="TIGR01900">
    <property type="entry name" value="dapE-gram_pos"/>
    <property type="match status" value="1"/>
</dbReference>
<dbReference type="PANTHER" id="PTHR43808">
    <property type="entry name" value="ACETYLORNITHINE DEACETYLASE"/>
    <property type="match status" value="1"/>
</dbReference>
<feature type="domain" description="Peptidase M20 dimerisation" evidence="4">
    <location>
        <begin position="170"/>
        <end position="268"/>
    </location>
</feature>
<dbReference type="EMBL" id="REFW01000004">
    <property type="protein sequence ID" value="RMB58427.1"/>
    <property type="molecule type" value="Genomic_DNA"/>
</dbReference>
<reference evidence="5 6" key="1">
    <citation type="submission" date="2018-10" db="EMBL/GenBank/DDBJ databases">
        <title>Tessaracoccus antarcticuss sp. nov., isolated from sediment.</title>
        <authorList>
            <person name="Zhou L.Y."/>
            <person name="Du Z.J."/>
        </authorList>
    </citation>
    <scope>NUCLEOTIDE SEQUENCE [LARGE SCALE GENOMIC DNA]</scope>
    <source>
        <strain evidence="5 6">JDX10</strain>
    </source>
</reference>
<dbReference type="AlphaFoldDB" id="A0A3M0G2R1"/>
<comment type="caution">
    <text evidence="5">The sequence shown here is derived from an EMBL/GenBank/DDBJ whole genome shotgun (WGS) entry which is preliminary data.</text>
</comment>
<dbReference type="GO" id="GO:0046872">
    <property type="term" value="F:metal ion binding"/>
    <property type="evidence" value="ECO:0007669"/>
    <property type="project" value="UniProtKB-KW"/>
</dbReference>
<evidence type="ECO:0000313" key="6">
    <source>
        <dbReference type="Proteomes" id="UP000275256"/>
    </source>
</evidence>
<protein>
    <recommendedName>
        <fullName evidence="3">Succinyl-diaminopimelate desuccinylase</fullName>
        <ecNumber evidence="3">3.5.1.18</ecNumber>
    </recommendedName>
</protein>
<dbReference type="Gene3D" id="3.30.70.360">
    <property type="match status" value="1"/>
</dbReference>
<dbReference type="RefSeq" id="WP_121902464.1">
    <property type="nucleotide sequence ID" value="NZ_REFW01000004.1"/>
</dbReference>